<reference evidence="1" key="1">
    <citation type="submission" date="2021-06" db="EMBL/GenBank/DDBJ databases">
        <authorList>
            <person name="Kallberg Y."/>
            <person name="Tangrot J."/>
            <person name="Rosling A."/>
        </authorList>
    </citation>
    <scope>NUCLEOTIDE SEQUENCE</scope>
    <source>
        <strain evidence="1">MA461A</strain>
    </source>
</reference>
<feature type="non-terminal residue" evidence="1">
    <location>
        <position position="45"/>
    </location>
</feature>
<gene>
    <name evidence="1" type="ORF">RPERSI_LOCUS26829</name>
</gene>
<accession>A0ACA9S4H8</accession>
<sequence length="45" mass="5201">YPRLIRTYAEWCVAGMDKNNVISDLNRGDVDRNDELLSNLKSTLM</sequence>
<dbReference type="EMBL" id="CAJVQC010092855">
    <property type="protein sequence ID" value="CAG8826849.1"/>
    <property type="molecule type" value="Genomic_DNA"/>
</dbReference>
<name>A0ACA9S4H8_9GLOM</name>
<proteinExistence type="predicted"/>
<evidence type="ECO:0000313" key="2">
    <source>
        <dbReference type="Proteomes" id="UP000789920"/>
    </source>
</evidence>
<comment type="caution">
    <text evidence="1">The sequence shown here is derived from an EMBL/GenBank/DDBJ whole genome shotgun (WGS) entry which is preliminary data.</text>
</comment>
<organism evidence="1 2">
    <name type="scientific">Racocetra persica</name>
    <dbReference type="NCBI Taxonomy" id="160502"/>
    <lineage>
        <taxon>Eukaryota</taxon>
        <taxon>Fungi</taxon>
        <taxon>Fungi incertae sedis</taxon>
        <taxon>Mucoromycota</taxon>
        <taxon>Glomeromycotina</taxon>
        <taxon>Glomeromycetes</taxon>
        <taxon>Diversisporales</taxon>
        <taxon>Gigasporaceae</taxon>
        <taxon>Racocetra</taxon>
    </lineage>
</organism>
<evidence type="ECO:0000313" key="1">
    <source>
        <dbReference type="EMBL" id="CAG8826849.1"/>
    </source>
</evidence>
<feature type="non-terminal residue" evidence="1">
    <location>
        <position position="1"/>
    </location>
</feature>
<keyword evidence="2" id="KW-1185">Reference proteome</keyword>
<dbReference type="Proteomes" id="UP000789920">
    <property type="component" value="Unassembled WGS sequence"/>
</dbReference>
<protein>
    <submittedName>
        <fullName evidence="1">5554_t:CDS:1</fullName>
    </submittedName>
</protein>